<dbReference type="Gramene" id="HORVU.MOREX.r3.5HG0422690.1">
    <property type="protein sequence ID" value="HORVU.MOREX.r3.5HG0422690.1"/>
    <property type="gene ID" value="HORVU.MOREX.r3.5HG0422690"/>
</dbReference>
<protein>
    <recommendedName>
        <fullName evidence="8">Terpene synthase</fullName>
    </recommendedName>
</protein>
<dbReference type="GO" id="GO:0046246">
    <property type="term" value="P:terpene biosynthetic process"/>
    <property type="evidence" value="ECO:0000318"/>
    <property type="project" value="GO_Central"/>
</dbReference>
<dbReference type="InterPro" id="IPR044814">
    <property type="entry name" value="Terpene_cyclase_plant_C1"/>
</dbReference>
<evidence type="ECO:0000313" key="6">
    <source>
        <dbReference type="EnsemblPlants" id="HORVU.MOREX.r3.5HG0422690.1"/>
    </source>
</evidence>
<evidence type="ECO:0000259" key="5">
    <source>
        <dbReference type="Pfam" id="PF03936"/>
    </source>
</evidence>
<reference evidence="6" key="2">
    <citation type="submission" date="2020-10" db="EMBL/GenBank/DDBJ databases">
        <authorList>
            <person name="Scholz U."/>
            <person name="Mascher M."/>
            <person name="Fiebig A."/>
        </authorList>
    </citation>
    <scope>NUCLEOTIDE SEQUENCE [LARGE SCALE GENOMIC DNA]</scope>
    <source>
        <strain evidence="6">cv. Morex</strain>
    </source>
</reference>
<dbReference type="GeneID" id="123397783"/>
<keyword evidence="7" id="KW-1185">Reference proteome</keyword>
<dbReference type="OrthoDB" id="1877784at2759"/>
<dbReference type="Pfam" id="PF01397">
    <property type="entry name" value="Terpene_synth"/>
    <property type="match status" value="1"/>
</dbReference>
<dbReference type="GO" id="GO:0010333">
    <property type="term" value="F:terpene synthase activity"/>
    <property type="evidence" value="ECO:0000318"/>
    <property type="project" value="GO_Central"/>
</dbReference>
<dbReference type="RefSeq" id="XP_044948250.1">
    <property type="nucleotide sequence ID" value="XM_045092315.1"/>
</dbReference>
<dbReference type="PANTHER" id="PTHR31225:SF80">
    <property type="entry name" value="OS08G0139700 PROTEIN"/>
    <property type="match status" value="1"/>
</dbReference>
<dbReference type="AlphaFoldDB" id="A0A8I6XW68"/>
<name>A0A8I6XW68_HORVV</name>
<evidence type="ECO:0008006" key="8">
    <source>
        <dbReference type="Google" id="ProtNLM"/>
    </source>
</evidence>
<comment type="cofactor">
    <cofactor evidence="1">
        <name>Mn(2+)</name>
        <dbReference type="ChEBI" id="CHEBI:29035"/>
    </cofactor>
</comment>
<dbReference type="GO" id="GO:0000287">
    <property type="term" value="F:magnesium ion binding"/>
    <property type="evidence" value="ECO:0007669"/>
    <property type="project" value="InterPro"/>
</dbReference>
<dbReference type="InterPro" id="IPR034741">
    <property type="entry name" value="Terpene_cyclase-like_1_C"/>
</dbReference>
<dbReference type="Proteomes" id="UP000011116">
    <property type="component" value="Chromosome 5H"/>
</dbReference>
<dbReference type="SUPFAM" id="SSF48239">
    <property type="entry name" value="Terpenoid cyclases/Protein prenyltransferases"/>
    <property type="match status" value="1"/>
</dbReference>
<evidence type="ECO:0000256" key="1">
    <source>
        <dbReference type="ARBA" id="ARBA00001936"/>
    </source>
</evidence>
<feature type="domain" description="Terpene synthase N-terminal" evidence="4">
    <location>
        <begin position="32"/>
        <end position="202"/>
    </location>
</feature>
<dbReference type="Gene3D" id="1.50.10.130">
    <property type="entry name" value="Terpene synthase, N-terminal domain"/>
    <property type="match status" value="1"/>
</dbReference>
<dbReference type="SFLD" id="SFLDS00005">
    <property type="entry name" value="Isoprenoid_Synthase_Type_I"/>
    <property type="match status" value="1"/>
</dbReference>
<proteinExistence type="predicted"/>
<sequence>MVASVEIRRCPHSQPVMNDDQGSHLFHHPTVWGDFFLGFRPFTPTQCLLMKNKAKVMKEELRTMIVDLRSVDLPQKLELVDTLQQLGLDYHYGKEINDLLCGIHDAGDDASDLHTVALRFYLLRKQGFNVSPDVFLKFIDAEGNITCNDTRSLLAMYNAAHIRTHGEETLSSAMAYTKDHLQRAVEQQTIPPSILLDQVRRAQETPLFRRPQRVEVRHFISVYERMSTRNEAILELAKLDFSILQALYCQELRALTLWWKELQLQDHLSFARDRMVEMHFWMLGVLFEPQYSYGRIVLTKFFTFISIFDDIYDSYSTLEESKLLTMAMERWDEQAAEQLPGYMKFFYNKVLATMKVIEKDLDSQGNKHANYVKKLLIDATKCYYNEAKWREESETSVTVEDHLRFSVPSSCCMHIVCLALVVIGASVDAIEWTMTYPKIMRASCIIGRVINDVASHEREQEQSSGERPVISTVEACMEENNYTAKEDAYRKLRELIEESWMDIIEEMLKSAATRPAAPLLEAVVNSTRMLDFLYKDQDAYTDPRALKVVVDSIYANPI</sequence>
<dbReference type="InterPro" id="IPR001906">
    <property type="entry name" value="Terpene_synth_N"/>
</dbReference>
<dbReference type="EnsemblPlants" id="HORVU.MOREX.r3.5HG0422690.1">
    <property type="protein sequence ID" value="HORVU.MOREX.r3.5HG0422690.1"/>
    <property type="gene ID" value="HORVU.MOREX.r3.5HG0422690"/>
</dbReference>
<dbReference type="FunFam" id="1.10.600.10:FF:000007">
    <property type="entry name" value="Isoprene synthase, chloroplastic"/>
    <property type="match status" value="1"/>
</dbReference>
<dbReference type="InterPro" id="IPR036965">
    <property type="entry name" value="Terpene_synth_N_sf"/>
</dbReference>
<evidence type="ECO:0000256" key="2">
    <source>
        <dbReference type="ARBA" id="ARBA00001946"/>
    </source>
</evidence>
<gene>
    <name evidence="6" type="primary">LOC123397783</name>
</gene>
<keyword evidence="3" id="KW-0479">Metal-binding</keyword>
<comment type="cofactor">
    <cofactor evidence="2">
        <name>Mg(2+)</name>
        <dbReference type="ChEBI" id="CHEBI:18420"/>
    </cofactor>
</comment>
<feature type="domain" description="Terpene synthase metal-binding" evidence="5">
    <location>
        <begin position="260"/>
        <end position="502"/>
    </location>
</feature>
<evidence type="ECO:0000313" key="7">
    <source>
        <dbReference type="Proteomes" id="UP000011116"/>
    </source>
</evidence>
<dbReference type="CDD" id="cd00684">
    <property type="entry name" value="Terpene_cyclase_plant_C1"/>
    <property type="match status" value="1"/>
</dbReference>
<dbReference type="Gene3D" id="1.10.600.10">
    <property type="entry name" value="Farnesyl Diphosphate Synthase"/>
    <property type="match status" value="1"/>
</dbReference>
<evidence type="ECO:0000259" key="4">
    <source>
        <dbReference type="Pfam" id="PF01397"/>
    </source>
</evidence>
<dbReference type="GO" id="GO:0016102">
    <property type="term" value="P:diterpenoid biosynthetic process"/>
    <property type="evidence" value="ECO:0007669"/>
    <property type="project" value="InterPro"/>
</dbReference>
<dbReference type="Pfam" id="PF03936">
    <property type="entry name" value="Terpene_synth_C"/>
    <property type="match status" value="1"/>
</dbReference>
<dbReference type="SMR" id="A0A8I6XW68"/>
<organism evidence="6 7">
    <name type="scientific">Hordeum vulgare subsp. vulgare</name>
    <name type="common">Domesticated barley</name>
    <dbReference type="NCBI Taxonomy" id="112509"/>
    <lineage>
        <taxon>Eukaryota</taxon>
        <taxon>Viridiplantae</taxon>
        <taxon>Streptophyta</taxon>
        <taxon>Embryophyta</taxon>
        <taxon>Tracheophyta</taxon>
        <taxon>Spermatophyta</taxon>
        <taxon>Magnoliopsida</taxon>
        <taxon>Liliopsida</taxon>
        <taxon>Poales</taxon>
        <taxon>Poaceae</taxon>
        <taxon>BOP clade</taxon>
        <taxon>Pooideae</taxon>
        <taxon>Triticodae</taxon>
        <taxon>Triticeae</taxon>
        <taxon>Hordeinae</taxon>
        <taxon>Hordeum</taxon>
    </lineage>
</organism>
<accession>A0A8I6XW68</accession>
<dbReference type="SUPFAM" id="SSF48576">
    <property type="entry name" value="Terpenoid synthases"/>
    <property type="match status" value="1"/>
</dbReference>
<dbReference type="PANTHER" id="PTHR31225">
    <property type="entry name" value="OS04G0344100 PROTEIN-RELATED"/>
    <property type="match status" value="1"/>
</dbReference>
<dbReference type="InterPro" id="IPR008949">
    <property type="entry name" value="Isoprenoid_synthase_dom_sf"/>
</dbReference>
<dbReference type="InterPro" id="IPR050148">
    <property type="entry name" value="Terpene_synthase-like"/>
</dbReference>
<reference evidence="7" key="1">
    <citation type="journal article" date="2012" name="Nature">
        <title>A physical, genetic and functional sequence assembly of the barley genome.</title>
        <authorList>
            <consortium name="The International Barley Genome Sequencing Consortium"/>
            <person name="Mayer K.F."/>
            <person name="Waugh R."/>
            <person name="Brown J.W."/>
            <person name="Schulman A."/>
            <person name="Langridge P."/>
            <person name="Platzer M."/>
            <person name="Fincher G.B."/>
            <person name="Muehlbauer G.J."/>
            <person name="Sato K."/>
            <person name="Close T.J."/>
            <person name="Wise R.P."/>
            <person name="Stein N."/>
        </authorList>
    </citation>
    <scope>NUCLEOTIDE SEQUENCE [LARGE SCALE GENOMIC DNA]</scope>
    <source>
        <strain evidence="7">cv. Morex</strain>
    </source>
</reference>
<dbReference type="KEGG" id="hvg:123397783"/>
<reference evidence="6" key="3">
    <citation type="submission" date="2022-01" db="UniProtKB">
        <authorList>
            <consortium name="EnsemblPlants"/>
        </authorList>
    </citation>
    <scope>IDENTIFICATION</scope>
    <source>
        <strain evidence="6">subsp. vulgare</strain>
    </source>
</reference>
<evidence type="ECO:0000256" key="3">
    <source>
        <dbReference type="ARBA" id="ARBA00022723"/>
    </source>
</evidence>
<dbReference type="InterPro" id="IPR005630">
    <property type="entry name" value="Terpene_synthase_metal-bd"/>
</dbReference>
<dbReference type="SFLD" id="SFLDG01019">
    <property type="entry name" value="Terpene_Cyclase_Like_1_C_Termi"/>
    <property type="match status" value="1"/>
</dbReference>
<dbReference type="InterPro" id="IPR008930">
    <property type="entry name" value="Terpenoid_cyclase/PrenylTrfase"/>
</dbReference>